<name>A0ABX5Q817_9BACL</name>
<keyword evidence="6 10" id="KW-1133">Transmembrane helix</keyword>
<organism evidence="12 13">
    <name type="scientific">Sporolactobacillus terrae</name>
    <dbReference type="NCBI Taxonomy" id="269673"/>
    <lineage>
        <taxon>Bacteria</taxon>
        <taxon>Bacillati</taxon>
        <taxon>Bacillota</taxon>
        <taxon>Bacilli</taxon>
        <taxon>Bacillales</taxon>
        <taxon>Sporolactobacillaceae</taxon>
        <taxon>Sporolactobacillus</taxon>
    </lineage>
</organism>
<keyword evidence="7 10" id="KW-0472">Membrane</keyword>
<proteinExistence type="inferred from homology"/>
<evidence type="ECO:0000259" key="11">
    <source>
        <dbReference type="Pfam" id="PF01757"/>
    </source>
</evidence>
<feature type="transmembrane region" description="Helical" evidence="10">
    <location>
        <begin position="37"/>
        <end position="55"/>
    </location>
</feature>
<feature type="compositionally biased region" description="Basic residues" evidence="9">
    <location>
        <begin position="458"/>
        <end position="470"/>
    </location>
</feature>
<reference evidence="12 13" key="1">
    <citation type="submission" date="2018-01" db="EMBL/GenBank/DDBJ databases">
        <title>Complete genome sequencing of Sporolactobacillus terrae DLG3.</title>
        <authorList>
            <person name="Nam Y.-D."/>
            <person name="Kang J."/>
            <person name="Chung W.-H."/>
        </authorList>
    </citation>
    <scope>NUCLEOTIDE SEQUENCE [LARGE SCALE GENOMIC DNA]</scope>
    <source>
        <strain evidence="12 13">DLG3</strain>
    </source>
</reference>
<comment type="similarity">
    <text evidence="2">Belongs to the acyltransferase 3 family.</text>
</comment>
<feature type="transmembrane region" description="Helical" evidence="10">
    <location>
        <begin position="261"/>
        <end position="281"/>
    </location>
</feature>
<feature type="compositionally biased region" description="Low complexity" evidence="9">
    <location>
        <begin position="476"/>
        <end position="487"/>
    </location>
</feature>
<dbReference type="Gene3D" id="3.40.50.1110">
    <property type="entry name" value="SGNH hydrolase"/>
    <property type="match status" value="1"/>
</dbReference>
<keyword evidence="8" id="KW-0012">Acyltransferase</keyword>
<evidence type="ECO:0000256" key="2">
    <source>
        <dbReference type="ARBA" id="ARBA00007400"/>
    </source>
</evidence>
<evidence type="ECO:0000313" key="12">
    <source>
        <dbReference type="EMBL" id="QAA22769.1"/>
    </source>
</evidence>
<dbReference type="CDD" id="cd01840">
    <property type="entry name" value="SGNH_hydrolase_yrhL_like"/>
    <property type="match status" value="1"/>
</dbReference>
<keyword evidence="13" id="KW-1185">Reference proteome</keyword>
<dbReference type="PANTHER" id="PTHR23028:SF53">
    <property type="entry name" value="ACYL_TRANSF_3 DOMAIN-CONTAINING PROTEIN"/>
    <property type="match status" value="1"/>
</dbReference>
<feature type="transmembrane region" description="Helical" evidence="10">
    <location>
        <begin position="200"/>
        <end position="221"/>
    </location>
</feature>
<gene>
    <name evidence="12" type="ORF">C0674_09095</name>
</gene>
<feature type="domain" description="Acyltransferase 3" evidence="11">
    <location>
        <begin position="40"/>
        <end position="373"/>
    </location>
</feature>
<feature type="transmembrane region" description="Helical" evidence="10">
    <location>
        <begin position="106"/>
        <end position="125"/>
    </location>
</feature>
<dbReference type="InterPro" id="IPR050879">
    <property type="entry name" value="Acyltransferase_3"/>
</dbReference>
<evidence type="ECO:0000256" key="9">
    <source>
        <dbReference type="SAM" id="MobiDB-lite"/>
    </source>
</evidence>
<dbReference type="Pfam" id="PF01757">
    <property type="entry name" value="Acyl_transf_3"/>
    <property type="match status" value="1"/>
</dbReference>
<feature type="transmembrane region" description="Helical" evidence="10">
    <location>
        <begin position="358"/>
        <end position="376"/>
    </location>
</feature>
<evidence type="ECO:0000256" key="7">
    <source>
        <dbReference type="ARBA" id="ARBA00023136"/>
    </source>
</evidence>
<dbReference type="InterPro" id="IPR002656">
    <property type="entry name" value="Acyl_transf_3_dom"/>
</dbReference>
<feature type="transmembrane region" description="Helical" evidence="10">
    <location>
        <begin position="287"/>
        <end position="310"/>
    </location>
</feature>
<feature type="region of interest" description="Disordered" evidence="9">
    <location>
        <begin position="425"/>
        <end position="490"/>
    </location>
</feature>
<keyword evidence="5 10" id="KW-0812">Transmembrane</keyword>
<dbReference type="Proteomes" id="UP000285882">
    <property type="component" value="Chromosome"/>
</dbReference>
<dbReference type="InterPro" id="IPR036514">
    <property type="entry name" value="SGNH_hydro_sf"/>
</dbReference>
<keyword evidence="4" id="KW-0808">Transferase</keyword>
<sequence>MSSLFVTTRNNARLSNMAKHIFHGGRVHLKLNTKHRYMGGLDGLRAISVLAVIAYHMNLPWAGGGFLGVGIFFVLSGYLITDLLIDEWETSETINLKRFWIRRARRLLPAMITVVTIIYGYVFFFQPSLLHETQMDAVAALFYFSNWWSIFHHQSYFDSFINPSLLKHFWSLAVEEQFYLIWPLLVLLVLQLFKSKKALYFLTLVLAAGSLLCMGLLYHFGTDPSRVYYGTDSRAFSLLFGAILACIWPSRHLTGSKAQGIFLDGMGSLALLFLFLCIGYVDAFEPFLYSGGLGLFSIVVVVLISVLAHPSTLLGKWIGARPLRWIGVRSYGMYLWHYPVIQLTTPANQANEIHPLRIVIQLILIFLISALSYRLIEQPIRRRNHASSSWLIVQHAGIGLFALFLIFSGTSIAVRHVSFPVHSERSAIEQHHPDARHKETHADKKSEPVNAKEQTSHPKQKQKATKKKTKSKSEVKTQSPPSSSASSFTSGKVTAIGDSVMLGAEPYLKKSIPQLTIDCKVGRQFREGFTTLNQLKQSGALGRYVIIELGTNGPYDQEEMDELIRLIGPNRKIVLITIRVPRPWERVVNQMIQQTAAKHKNVTSVDWHQASAGQASYIGSDGVHLSVTGAKKYSALIVHALHQLD</sequence>
<evidence type="ECO:0000256" key="4">
    <source>
        <dbReference type="ARBA" id="ARBA00022679"/>
    </source>
</evidence>
<feature type="transmembrane region" description="Helical" evidence="10">
    <location>
        <begin position="388"/>
        <end position="407"/>
    </location>
</feature>
<feature type="compositionally biased region" description="Basic and acidic residues" evidence="9">
    <location>
        <begin position="425"/>
        <end position="447"/>
    </location>
</feature>
<protein>
    <submittedName>
        <fullName evidence="12">Acetyltransferase</fullName>
    </submittedName>
</protein>
<dbReference type="EMBL" id="CP025688">
    <property type="protein sequence ID" value="QAA22769.1"/>
    <property type="molecule type" value="Genomic_DNA"/>
</dbReference>
<accession>A0ABX5Q817</accession>
<evidence type="ECO:0000256" key="1">
    <source>
        <dbReference type="ARBA" id="ARBA00004651"/>
    </source>
</evidence>
<dbReference type="SUPFAM" id="SSF52266">
    <property type="entry name" value="SGNH hydrolase"/>
    <property type="match status" value="1"/>
</dbReference>
<feature type="transmembrane region" description="Helical" evidence="10">
    <location>
        <begin position="61"/>
        <end position="85"/>
    </location>
</feature>
<evidence type="ECO:0000256" key="8">
    <source>
        <dbReference type="ARBA" id="ARBA00023315"/>
    </source>
</evidence>
<feature type="transmembrane region" description="Helical" evidence="10">
    <location>
        <begin position="177"/>
        <end position="193"/>
    </location>
</feature>
<comment type="subcellular location">
    <subcellularLocation>
        <location evidence="1">Cell membrane</location>
        <topology evidence="1">Multi-pass membrane protein</topology>
    </subcellularLocation>
</comment>
<evidence type="ECO:0000256" key="6">
    <source>
        <dbReference type="ARBA" id="ARBA00022989"/>
    </source>
</evidence>
<evidence type="ECO:0000256" key="10">
    <source>
        <dbReference type="SAM" id="Phobius"/>
    </source>
</evidence>
<keyword evidence="3" id="KW-1003">Cell membrane</keyword>
<dbReference type="PANTHER" id="PTHR23028">
    <property type="entry name" value="ACETYLTRANSFERASE"/>
    <property type="match status" value="1"/>
</dbReference>
<evidence type="ECO:0000256" key="3">
    <source>
        <dbReference type="ARBA" id="ARBA00022475"/>
    </source>
</evidence>
<evidence type="ECO:0000256" key="5">
    <source>
        <dbReference type="ARBA" id="ARBA00022692"/>
    </source>
</evidence>
<evidence type="ECO:0000313" key="13">
    <source>
        <dbReference type="Proteomes" id="UP000285882"/>
    </source>
</evidence>